<evidence type="ECO:0000256" key="1">
    <source>
        <dbReference type="SAM" id="MobiDB-lite"/>
    </source>
</evidence>
<accession>A0A5M9N364</accession>
<protein>
    <submittedName>
        <fullName evidence="2">Uncharacterized protein</fullName>
    </submittedName>
</protein>
<comment type="caution">
    <text evidence="2">The sequence shown here is derived from an EMBL/GenBank/DDBJ whole genome shotgun (WGS) entry which is preliminary data.</text>
</comment>
<dbReference type="Proteomes" id="UP000324241">
    <property type="component" value="Unassembled WGS sequence"/>
</dbReference>
<organism evidence="2 3">
    <name type="scientific">Aspergillus tanneri</name>
    <dbReference type="NCBI Taxonomy" id="1220188"/>
    <lineage>
        <taxon>Eukaryota</taxon>
        <taxon>Fungi</taxon>
        <taxon>Dikarya</taxon>
        <taxon>Ascomycota</taxon>
        <taxon>Pezizomycotina</taxon>
        <taxon>Eurotiomycetes</taxon>
        <taxon>Eurotiomycetidae</taxon>
        <taxon>Eurotiales</taxon>
        <taxon>Aspergillaceae</taxon>
        <taxon>Aspergillus</taxon>
        <taxon>Aspergillus subgen. Circumdati</taxon>
    </lineage>
</organism>
<name>A0A5M9N364_9EURO</name>
<sequence length="170" mass="17545">MKVRRDLQQATFSPSATTRYGPGSLGPPPPLHPPVVPVGGPLDLGGITTVGWKTAPTWMSDASVGLAWRFSDQLVVSGTIFLAVVVSAPRSNSPRQAIEAACIGLTGEVSGVMTRSSSMALVGRPSPKKEGETTARSNAVTAPSLAAHGSSTRLIVTVSPEPSTELIYAP</sequence>
<dbReference type="EMBL" id="QUQM01000003">
    <property type="protein sequence ID" value="KAA8648997.1"/>
    <property type="molecule type" value="Genomic_DNA"/>
</dbReference>
<dbReference type="GeneID" id="54327589"/>
<dbReference type="AlphaFoldDB" id="A0A5M9N364"/>
<evidence type="ECO:0000313" key="3">
    <source>
        <dbReference type="Proteomes" id="UP000324241"/>
    </source>
</evidence>
<dbReference type="RefSeq" id="XP_033428358.1">
    <property type="nucleotide sequence ID" value="XM_033569552.1"/>
</dbReference>
<feature type="compositionally biased region" description="Pro residues" evidence="1">
    <location>
        <begin position="25"/>
        <end position="34"/>
    </location>
</feature>
<gene>
    <name evidence="2" type="ORF">ATNIH1004_004887</name>
</gene>
<evidence type="ECO:0000313" key="2">
    <source>
        <dbReference type="EMBL" id="KAA8648997.1"/>
    </source>
</evidence>
<proteinExistence type="predicted"/>
<feature type="region of interest" description="Disordered" evidence="1">
    <location>
        <begin position="1"/>
        <end position="34"/>
    </location>
</feature>
<feature type="compositionally biased region" description="Polar residues" evidence="1">
    <location>
        <begin position="8"/>
        <end position="18"/>
    </location>
</feature>
<reference evidence="2 3" key="1">
    <citation type="submission" date="2019-08" db="EMBL/GenBank/DDBJ databases">
        <title>The genome sequence of a newly discovered highly antifungal drug resistant Aspergillus species, Aspergillus tanneri NIH 1004.</title>
        <authorList>
            <person name="Mounaud S."/>
            <person name="Singh I."/>
            <person name="Joardar V."/>
            <person name="Pakala S."/>
            <person name="Pakala S."/>
            <person name="Venepally P."/>
            <person name="Chung J.K."/>
            <person name="Losada L."/>
            <person name="Nierman W.C."/>
        </authorList>
    </citation>
    <scope>NUCLEOTIDE SEQUENCE [LARGE SCALE GENOMIC DNA]</scope>
    <source>
        <strain evidence="2 3">NIH1004</strain>
    </source>
</reference>